<name>A0ABD3B476_9GENT</name>
<organism evidence="2 3">
    <name type="scientific">Cinchona calisaya</name>
    <dbReference type="NCBI Taxonomy" id="153742"/>
    <lineage>
        <taxon>Eukaryota</taxon>
        <taxon>Viridiplantae</taxon>
        <taxon>Streptophyta</taxon>
        <taxon>Embryophyta</taxon>
        <taxon>Tracheophyta</taxon>
        <taxon>Spermatophyta</taxon>
        <taxon>Magnoliopsida</taxon>
        <taxon>eudicotyledons</taxon>
        <taxon>Gunneridae</taxon>
        <taxon>Pentapetalae</taxon>
        <taxon>asterids</taxon>
        <taxon>lamiids</taxon>
        <taxon>Gentianales</taxon>
        <taxon>Rubiaceae</taxon>
        <taxon>Cinchonoideae</taxon>
        <taxon>Cinchoneae</taxon>
        <taxon>Cinchona</taxon>
    </lineage>
</organism>
<protein>
    <submittedName>
        <fullName evidence="2">Uncharacterized protein</fullName>
    </submittedName>
</protein>
<sequence>MLEMELREIPCNHAVACIFKSRERLESYVDDFCSKETYMRNYEPSLHPVSCPGLWDKTNMPDVLLPNYGRGPGKPKKARRQHDKENNKNNFVKNMLSKKGGKAKCSYCHQYAGHNRLSCPTKVREIELEAAENQVQDGVEVPPFAGDEEATTGAVEFLLTTDDERAATAAVEVPAGGVVMRSSTTGGQAVNVEEVRGEGATKKRKCEICRKYVGHTKANCPHADPYRGELHSKYNVPPPKKAKIQSSTTTTSQVIHCCLHLHINLSHVLLMLIVFKSTIQEYLHLVLGLQFEHLHPIFLHSQKVQRWLIWAQLSLLLQHIRGRDKGVSTFHHFKLLLDIRPNQMLKLCKR</sequence>
<reference evidence="2 3" key="1">
    <citation type="submission" date="2024-11" db="EMBL/GenBank/DDBJ databases">
        <title>A near-complete genome assembly of Cinchona calisaya.</title>
        <authorList>
            <person name="Lian D.C."/>
            <person name="Zhao X.W."/>
            <person name="Wei L."/>
        </authorList>
    </citation>
    <scope>NUCLEOTIDE SEQUENCE [LARGE SCALE GENOMIC DNA]</scope>
    <source>
        <tissue evidence="2">Nenye</tissue>
    </source>
</reference>
<evidence type="ECO:0000313" key="3">
    <source>
        <dbReference type="Proteomes" id="UP001630127"/>
    </source>
</evidence>
<evidence type="ECO:0000313" key="2">
    <source>
        <dbReference type="EMBL" id="KAL3538357.1"/>
    </source>
</evidence>
<dbReference type="EMBL" id="JBJUIK010000001">
    <property type="protein sequence ID" value="KAL3538357.1"/>
    <property type="molecule type" value="Genomic_DNA"/>
</dbReference>
<accession>A0ABD3B476</accession>
<dbReference type="Proteomes" id="UP001630127">
    <property type="component" value="Unassembled WGS sequence"/>
</dbReference>
<evidence type="ECO:0000256" key="1">
    <source>
        <dbReference type="SAM" id="MobiDB-lite"/>
    </source>
</evidence>
<proteinExistence type="predicted"/>
<gene>
    <name evidence="2" type="ORF">ACH5RR_001723</name>
</gene>
<keyword evidence="3" id="KW-1185">Reference proteome</keyword>
<feature type="region of interest" description="Disordered" evidence="1">
    <location>
        <begin position="66"/>
        <end position="92"/>
    </location>
</feature>
<comment type="caution">
    <text evidence="2">The sequence shown here is derived from an EMBL/GenBank/DDBJ whole genome shotgun (WGS) entry which is preliminary data.</text>
</comment>
<dbReference type="AlphaFoldDB" id="A0ABD3B476"/>